<dbReference type="AlphaFoldDB" id="A0A7W3QJT7"/>
<dbReference type="Proteomes" id="UP000572680">
    <property type="component" value="Unassembled WGS sequence"/>
</dbReference>
<protein>
    <submittedName>
        <fullName evidence="1">Uncharacterized protein</fullName>
    </submittedName>
</protein>
<proteinExistence type="predicted"/>
<keyword evidence="2" id="KW-1185">Reference proteome</keyword>
<evidence type="ECO:0000313" key="2">
    <source>
        <dbReference type="Proteomes" id="UP000572680"/>
    </source>
</evidence>
<dbReference type="RefSeq" id="WP_182842079.1">
    <property type="nucleotide sequence ID" value="NZ_BAAALP010000012.1"/>
</dbReference>
<accession>A0A7W3QJT7</accession>
<evidence type="ECO:0000313" key="1">
    <source>
        <dbReference type="EMBL" id="MBA8949691.1"/>
    </source>
</evidence>
<sequence>MNTTEPPRLGVDFGRVVHGGPLAPGDADTAFLSGGFAEALASPATEGAFEALPRLVALFEGRAWIISKCGERVQRRTLAWLDHHDFYRRTGLPRGNVRFCRKRADKAVHCAELGITHMIDDRADVHRALAGTVPYRYLFGPQAGPAPEGVRTPLTWAETEEMINADIRAAPAPRATRRSR</sequence>
<reference evidence="1 2" key="1">
    <citation type="submission" date="2020-08" db="EMBL/GenBank/DDBJ databases">
        <title>Genomic Encyclopedia of Type Strains, Phase IV (KMG-IV): sequencing the most valuable type-strain genomes for metagenomic binning, comparative biology and taxonomic classification.</title>
        <authorList>
            <person name="Goeker M."/>
        </authorList>
    </citation>
    <scope>NUCLEOTIDE SEQUENCE [LARGE SCALE GENOMIC DNA]</scope>
    <source>
        <strain evidence="1 2">DSM 44197</strain>
    </source>
</reference>
<dbReference type="EMBL" id="JACJIA010000001">
    <property type="protein sequence ID" value="MBA8949691.1"/>
    <property type="molecule type" value="Genomic_DNA"/>
</dbReference>
<organism evidence="1 2">
    <name type="scientific">Actinomadura namibiensis</name>
    <dbReference type="NCBI Taxonomy" id="182080"/>
    <lineage>
        <taxon>Bacteria</taxon>
        <taxon>Bacillati</taxon>
        <taxon>Actinomycetota</taxon>
        <taxon>Actinomycetes</taxon>
        <taxon>Streptosporangiales</taxon>
        <taxon>Thermomonosporaceae</taxon>
        <taxon>Actinomadura</taxon>
    </lineage>
</organism>
<comment type="caution">
    <text evidence="1">The sequence shown here is derived from an EMBL/GenBank/DDBJ whole genome shotgun (WGS) entry which is preliminary data.</text>
</comment>
<name>A0A7W3QJT7_ACTNM</name>
<gene>
    <name evidence="1" type="ORF">HNR61_001289</name>
</gene>